<dbReference type="InterPro" id="IPR013057">
    <property type="entry name" value="AA_transpt_TM"/>
</dbReference>
<dbReference type="GO" id="GO:0016020">
    <property type="term" value="C:membrane"/>
    <property type="evidence" value="ECO:0007669"/>
    <property type="project" value="UniProtKB-SubCell"/>
</dbReference>
<reference evidence="9 10" key="1">
    <citation type="submission" date="2021-12" db="EMBL/GenBank/DDBJ databases">
        <title>High titer production of polyol ester of fatty acids by Rhodotorula paludigena BS15 towards product separation-free biomass refinery.</title>
        <authorList>
            <person name="Mano J."/>
            <person name="Ono H."/>
            <person name="Tanaka T."/>
            <person name="Naito K."/>
            <person name="Sushida H."/>
            <person name="Ike M."/>
            <person name="Tokuyasu K."/>
            <person name="Kitaoka M."/>
        </authorList>
    </citation>
    <scope>NUCLEOTIDE SEQUENCE [LARGE SCALE GENOMIC DNA]</scope>
    <source>
        <strain evidence="9 10">BS15</strain>
    </source>
</reference>
<evidence type="ECO:0000313" key="10">
    <source>
        <dbReference type="Proteomes" id="UP001342314"/>
    </source>
</evidence>
<feature type="transmembrane region" description="Helical" evidence="7">
    <location>
        <begin position="276"/>
        <end position="298"/>
    </location>
</feature>
<sequence>MAPLPQDDSSKSKEDVNLRRATDDAPQATAKEALGRDPESDGPIVDAVFGVIKDDGPNYRGLGWIVQLGLGILGLPSVMMSLGTGGGVLVIVAISALTTWANYVVVMFKLKHPEVYSMADIGYLMGGVLGREFLGASYWLLLTAVSGAGMLSMATAFNVMAEGQYTCTVVYAVVGAILTFLFSSIRTLDRISWIGWIGVAGIMTAILILTIAVGVQDRPQAAPPVGPWDPQLIAWGTPTFLEAMTAVSTVMFAFGGAPNFTTILAEMRRPEDFTKSLALCQSFVTITYLVIGCVVYHYCGIYVSSPALSSAGALLSKVCYGIALPGLIVGCVLMSHLTSKYTFLRVCGRTKHVSSNSLQSWSIWLAFVFVNVAISWVISQAIPFFGDLVSLIGALITAMLCMTTSGVMWLWLKRAELRTNRRVSFLALVAVNVVLVAAGTFIQVSGTVASIIAINKTLERGDTTTPFSC</sequence>
<evidence type="ECO:0000256" key="6">
    <source>
        <dbReference type="SAM" id="MobiDB-lite"/>
    </source>
</evidence>
<feature type="transmembrane region" description="Helical" evidence="7">
    <location>
        <begin position="423"/>
        <end position="442"/>
    </location>
</feature>
<feature type="transmembrane region" description="Helical" evidence="7">
    <location>
        <begin position="163"/>
        <end position="182"/>
    </location>
</feature>
<evidence type="ECO:0000256" key="4">
    <source>
        <dbReference type="ARBA" id="ARBA00022989"/>
    </source>
</evidence>
<evidence type="ECO:0000259" key="8">
    <source>
        <dbReference type="Pfam" id="PF01490"/>
    </source>
</evidence>
<organism evidence="9 10">
    <name type="scientific">Rhodotorula paludigena</name>
    <dbReference type="NCBI Taxonomy" id="86838"/>
    <lineage>
        <taxon>Eukaryota</taxon>
        <taxon>Fungi</taxon>
        <taxon>Dikarya</taxon>
        <taxon>Basidiomycota</taxon>
        <taxon>Pucciniomycotina</taxon>
        <taxon>Microbotryomycetes</taxon>
        <taxon>Sporidiobolales</taxon>
        <taxon>Sporidiobolaceae</taxon>
        <taxon>Rhodotorula</taxon>
    </lineage>
</organism>
<comment type="caution">
    <text evidence="9">The sequence shown here is derived from an EMBL/GenBank/DDBJ whole genome shotgun (WGS) entry which is preliminary data.</text>
</comment>
<feature type="transmembrane region" description="Helical" evidence="7">
    <location>
        <begin position="318"/>
        <end position="337"/>
    </location>
</feature>
<feature type="domain" description="Amino acid transporter transmembrane" evidence="8">
    <location>
        <begin position="68"/>
        <end position="444"/>
    </location>
</feature>
<name>A0AAV5GAG1_9BASI</name>
<feature type="transmembrane region" description="Helical" evidence="7">
    <location>
        <begin position="358"/>
        <end position="382"/>
    </location>
</feature>
<dbReference type="PANTHER" id="PTHR22950:SF683">
    <property type="entry name" value="AMINO ACID TRANSPORTER (EUROFUNG)"/>
    <property type="match status" value="1"/>
</dbReference>
<feature type="transmembrane region" description="Helical" evidence="7">
    <location>
        <begin position="388"/>
        <end position="411"/>
    </location>
</feature>
<evidence type="ECO:0000313" key="9">
    <source>
        <dbReference type="EMBL" id="GJN89391.1"/>
    </source>
</evidence>
<evidence type="ECO:0000256" key="5">
    <source>
        <dbReference type="ARBA" id="ARBA00023136"/>
    </source>
</evidence>
<dbReference type="EMBL" id="BQKY01000004">
    <property type="protein sequence ID" value="GJN89391.1"/>
    <property type="molecule type" value="Genomic_DNA"/>
</dbReference>
<accession>A0AAV5GAG1</accession>
<protein>
    <recommendedName>
        <fullName evidence="8">Amino acid transporter transmembrane domain-containing protein</fullName>
    </recommendedName>
</protein>
<keyword evidence="3 7" id="KW-0812">Transmembrane</keyword>
<comment type="subcellular location">
    <subcellularLocation>
        <location evidence="1">Membrane</location>
        <topology evidence="1">Multi-pass membrane protein</topology>
    </subcellularLocation>
</comment>
<dbReference type="GO" id="GO:0015179">
    <property type="term" value="F:L-amino acid transmembrane transporter activity"/>
    <property type="evidence" value="ECO:0007669"/>
    <property type="project" value="TreeGrafter"/>
</dbReference>
<comment type="similarity">
    <text evidence="2">Belongs to the amino acid/polyamine transporter 2 family.</text>
</comment>
<evidence type="ECO:0000256" key="3">
    <source>
        <dbReference type="ARBA" id="ARBA00022692"/>
    </source>
</evidence>
<dbReference type="Proteomes" id="UP001342314">
    <property type="component" value="Unassembled WGS sequence"/>
</dbReference>
<keyword evidence="10" id="KW-1185">Reference proteome</keyword>
<feature type="region of interest" description="Disordered" evidence="6">
    <location>
        <begin position="1"/>
        <end position="39"/>
    </location>
</feature>
<keyword evidence="4 7" id="KW-1133">Transmembrane helix</keyword>
<feature type="compositionally biased region" description="Basic and acidic residues" evidence="6">
    <location>
        <begin position="8"/>
        <end position="23"/>
    </location>
</feature>
<dbReference type="AlphaFoldDB" id="A0AAV5GAG1"/>
<dbReference type="Gene3D" id="1.20.1740.10">
    <property type="entry name" value="Amino acid/polyamine transporter I"/>
    <property type="match status" value="1"/>
</dbReference>
<feature type="transmembrane region" description="Helical" evidence="7">
    <location>
        <begin position="88"/>
        <end position="108"/>
    </location>
</feature>
<dbReference type="Pfam" id="PF01490">
    <property type="entry name" value="Aa_trans"/>
    <property type="match status" value="1"/>
</dbReference>
<feature type="transmembrane region" description="Helical" evidence="7">
    <location>
        <begin position="194"/>
        <end position="213"/>
    </location>
</feature>
<evidence type="ECO:0000256" key="2">
    <source>
        <dbReference type="ARBA" id="ARBA00008066"/>
    </source>
</evidence>
<evidence type="ECO:0000256" key="7">
    <source>
        <dbReference type="SAM" id="Phobius"/>
    </source>
</evidence>
<dbReference type="PANTHER" id="PTHR22950">
    <property type="entry name" value="AMINO ACID TRANSPORTER"/>
    <property type="match status" value="1"/>
</dbReference>
<proteinExistence type="inferred from homology"/>
<keyword evidence="5 7" id="KW-0472">Membrane</keyword>
<evidence type="ECO:0000256" key="1">
    <source>
        <dbReference type="ARBA" id="ARBA00004141"/>
    </source>
</evidence>
<feature type="transmembrane region" description="Helical" evidence="7">
    <location>
        <begin position="233"/>
        <end position="255"/>
    </location>
</feature>
<gene>
    <name evidence="9" type="ORF">Rhopal_002371-T1</name>
</gene>